<evidence type="ECO:0000313" key="5">
    <source>
        <dbReference type="EMBL" id="GJN20682.1"/>
    </source>
</evidence>
<dbReference type="PANTHER" id="PTHR26379">
    <property type="entry name" value="BTB/POZ AND MATH DOMAIN-CONTAINING PROTEIN 1"/>
    <property type="match status" value="1"/>
</dbReference>
<dbReference type="InterPro" id="IPR002083">
    <property type="entry name" value="MATH/TRAF_dom"/>
</dbReference>
<evidence type="ECO:0000259" key="3">
    <source>
        <dbReference type="PROSITE" id="PS50097"/>
    </source>
</evidence>
<evidence type="ECO:0000256" key="1">
    <source>
        <dbReference type="ARBA" id="ARBA00004906"/>
    </source>
</evidence>
<dbReference type="SMART" id="SM00225">
    <property type="entry name" value="BTB"/>
    <property type="match status" value="1"/>
</dbReference>
<comment type="pathway">
    <text evidence="1">Protein modification; protein ubiquitination.</text>
</comment>
<dbReference type="InterPro" id="IPR008974">
    <property type="entry name" value="TRAF-like"/>
</dbReference>
<dbReference type="CDD" id="cd18280">
    <property type="entry name" value="BTB_POZ_BPM_plant"/>
    <property type="match status" value="1"/>
</dbReference>
<keyword evidence="6" id="KW-1185">Reference proteome</keyword>
<dbReference type="GO" id="GO:0016567">
    <property type="term" value="P:protein ubiquitination"/>
    <property type="evidence" value="ECO:0007669"/>
    <property type="project" value="InterPro"/>
</dbReference>
<gene>
    <name evidence="5" type="primary">gb08085</name>
    <name evidence="5" type="ORF">PR202_gb08085</name>
</gene>
<feature type="domain" description="MATH" evidence="4">
    <location>
        <begin position="26"/>
        <end position="154"/>
    </location>
</feature>
<organism evidence="5 6">
    <name type="scientific">Eleusine coracana subsp. coracana</name>
    <dbReference type="NCBI Taxonomy" id="191504"/>
    <lineage>
        <taxon>Eukaryota</taxon>
        <taxon>Viridiplantae</taxon>
        <taxon>Streptophyta</taxon>
        <taxon>Embryophyta</taxon>
        <taxon>Tracheophyta</taxon>
        <taxon>Spermatophyta</taxon>
        <taxon>Magnoliopsida</taxon>
        <taxon>Liliopsida</taxon>
        <taxon>Poales</taxon>
        <taxon>Poaceae</taxon>
        <taxon>PACMAD clade</taxon>
        <taxon>Chloridoideae</taxon>
        <taxon>Cynodonteae</taxon>
        <taxon>Eleusininae</taxon>
        <taxon>Eleusine</taxon>
    </lineage>
</organism>
<protein>
    <submittedName>
        <fullName evidence="5">Uncharacterized protein</fullName>
    </submittedName>
</protein>
<dbReference type="Pfam" id="PF22486">
    <property type="entry name" value="MATH_2"/>
    <property type="match status" value="1"/>
</dbReference>
<name>A0AAV5EDT3_ELECO</name>
<dbReference type="Gene3D" id="3.30.710.10">
    <property type="entry name" value="Potassium Channel Kv1.1, Chain A"/>
    <property type="match status" value="1"/>
</dbReference>
<dbReference type="SUPFAM" id="SSF54695">
    <property type="entry name" value="POZ domain"/>
    <property type="match status" value="1"/>
</dbReference>
<dbReference type="InterPro" id="IPR000210">
    <property type="entry name" value="BTB/POZ_dom"/>
</dbReference>
<comment type="caution">
    <text evidence="5">The sequence shown here is derived from an EMBL/GenBank/DDBJ whole genome shotgun (WGS) entry which is preliminary data.</text>
</comment>
<sequence>MAAKPAVSPPAARVTTRSAIVARNVTGHHLLVIEGYSLTKELFLTGNLAVYYPSFSIGDRLWYIAYYPNGVNSEDGDFISLFLYLVGGSDKPVNAVVTYSLLDQAGNPVPSHIATTREYEYCGKGYGIHRFIKREFLENSEHLKNDRFTIKCDIAIGERTVVPPSDLHQHLGHLLISQEGADVTFQVAGETFRAHRYILASRSPVFKAEFFGSMRESNASAPAVEIRDMEAQVFRALLEFFYTDALPEMTPEEEPVICQHLFVAADRYGMDRLKLMCEDRLRSIVDVASVSNILALAEQYCCHGLRKTCIRFLESPEALDAVLAMPTDDFECLCRSCPSVFKELFFS</sequence>
<dbReference type="Pfam" id="PF24570">
    <property type="entry name" value="BACK_BPM_SPOP"/>
    <property type="match status" value="1"/>
</dbReference>
<dbReference type="Gene3D" id="1.25.40.420">
    <property type="match status" value="1"/>
</dbReference>
<dbReference type="Proteomes" id="UP001054889">
    <property type="component" value="Unassembled WGS sequence"/>
</dbReference>
<reference evidence="5" key="2">
    <citation type="submission" date="2021-12" db="EMBL/GenBank/DDBJ databases">
        <title>Resequencing data analysis of finger millet.</title>
        <authorList>
            <person name="Hatakeyama M."/>
            <person name="Aluri S."/>
            <person name="Balachadran M.T."/>
            <person name="Sivarajan S.R."/>
            <person name="Poveda L."/>
            <person name="Shimizu-Inatsugi R."/>
            <person name="Schlapbach R."/>
            <person name="Sreeman S.M."/>
            <person name="Shimizu K.K."/>
        </authorList>
    </citation>
    <scope>NUCLEOTIDE SEQUENCE</scope>
</reference>
<feature type="domain" description="BTB" evidence="3">
    <location>
        <begin position="181"/>
        <end position="250"/>
    </location>
</feature>
<proteinExistence type="inferred from homology"/>
<dbReference type="Gene3D" id="2.60.210.10">
    <property type="entry name" value="Apoptosis, Tumor Necrosis Factor Receptor Associated Protein 2, Chain A"/>
    <property type="match status" value="1"/>
</dbReference>
<dbReference type="PROSITE" id="PS50097">
    <property type="entry name" value="BTB"/>
    <property type="match status" value="1"/>
</dbReference>
<dbReference type="SUPFAM" id="SSF49599">
    <property type="entry name" value="TRAF domain-like"/>
    <property type="match status" value="1"/>
</dbReference>
<dbReference type="EMBL" id="BQKI01000075">
    <property type="protein sequence ID" value="GJN20682.1"/>
    <property type="molecule type" value="Genomic_DNA"/>
</dbReference>
<reference evidence="5" key="1">
    <citation type="journal article" date="2018" name="DNA Res.">
        <title>Multiple hybrid de novo genome assembly of finger millet, an orphan allotetraploid crop.</title>
        <authorList>
            <person name="Hatakeyama M."/>
            <person name="Aluri S."/>
            <person name="Balachadran M.T."/>
            <person name="Sivarajan S.R."/>
            <person name="Patrignani A."/>
            <person name="Gruter S."/>
            <person name="Poveda L."/>
            <person name="Shimizu-Inatsugi R."/>
            <person name="Baeten J."/>
            <person name="Francoijs K.J."/>
            <person name="Nataraja K.N."/>
            <person name="Reddy Y.A.N."/>
            <person name="Phadnis S."/>
            <person name="Ravikumar R.L."/>
            <person name="Schlapbach R."/>
            <person name="Sreeman S.M."/>
            <person name="Shimizu K.K."/>
        </authorList>
    </citation>
    <scope>NUCLEOTIDE SEQUENCE</scope>
</reference>
<evidence type="ECO:0000313" key="6">
    <source>
        <dbReference type="Proteomes" id="UP001054889"/>
    </source>
</evidence>
<dbReference type="PANTHER" id="PTHR26379:SF187">
    <property type="entry name" value="OS07G0655300 PROTEIN"/>
    <property type="match status" value="1"/>
</dbReference>
<accession>A0AAV5EDT3</accession>
<dbReference type="Pfam" id="PF00651">
    <property type="entry name" value="BTB"/>
    <property type="match status" value="1"/>
</dbReference>
<evidence type="ECO:0000256" key="2">
    <source>
        <dbReference type="ARBA" id="ARBA00010846"/>
    </source>
</evidence>
<comment type="similarity">
    <text evidence="2">Belongs to the Tdpoz family.</text>
</comment>
<dbReference type="InterPro" id="IPR045005">
    <property type="entry name" value="BPM1-6"/>
</dbReference>
<dbReference type="CDD" id="cd00121">
    <property type="entry name" value="MATH"/>
    <property type="match status" value="1"/>
</dbReference>
<evidence type="ECO:0000259" key="4">
    <source>
        <dbReference type="PROSITE" id="PS50144"/>
    </source>
</evidence>
<dbReference type="PROSITE" id="PS50144">
    <property type="entry name" value="MATH"/>
    <property type="match status" value="1"/>
</dbReference>
<dbReference type="InterPro" id="IPR011333">
    <property type="entry name" value="SKP1/BTB/POZ_sf"/>
</dbReference>
<dbReference type="AlphaFoldDB" id="A0AAV5EDT3"/>
<dbReference type="InterPro" id="IPR056423">
    <property type="entry name" value="BACK_BPM_SPOP"/>
</dbReference>